<evidence type="ECO:0000256" key="6">
    <source>
        <dbReference type="ARBA" id="ARBA00022989"/>
    </source>
</evidence>
<evidence type="ECO:0000256" key="3">
    <source>
        <dbReference type="ARBA" id="ARBA00022448"/>
    </source>
</evidence>
<feature type="transmembrane region" description="Helical" evidence="11">
    <location>
        <begin position="112"/>
        <end position="133"/>
    </location>
</feature>
<name>E1RI26_METP4</name>
<keyword evidence="7 11" id="KW-0472">Membrane</keyword>
<evidence type="ECO:0000256" key="10">
    <source>
        <dbReference type="ARBA" id="ARBA00071366"/>
    </source>
</evidence>
<dbReference type="CDD" id="cd06550">
    <property type="entry name" value="TM_ABC_iron-siderophores_like"/>
    <property type="match status" value="1"/>
</dbReference>
<comment type="function">
    <text evidence="8">Required for corrinoid utilization. Probably part of the ABC transporter complex BtuCDF involved in cobalamin (vitamin B12) import. Probably involved in the translocation of the substrate across the membrane.</text>
</comment>
<keyword evidence="6 11" id="KW-1133">Transmembrane helix</keyword>
<keyword evidence="5 11" id="KW-0812">Transmembrane</keyword>
<proteinExistence type="inferred from homology"/>
<dbReference type="GO" id="GO:0022857">
    <property type="term" value="F:transmembrane transporter activity"/>
    <property type="evidence" value="ECO:0007669"/>
    <property type="project" value="InterPro"/>
</dbReference>
<dbReference type="AlphaFoldDB" id="E1RI26"/>
<comment type="subcellular location">
    <subcellularLocation>
        <location evidence="1">Cell membrane</location>
        <topology evidence="1">Multi-pass membrane protein</topology>
    </subcellularLocation>
</comment>
<evidence type="ECO:0000313" key="13">
    <source>
        <dbReference type="Proteomes" id="UP000006565"/>
    </source>
</evidence>
<dbReference type="Proteomes" id="UP000006565">
    <property type="component" value="Chromosome"/>
</dbReference>
<dbReference type="STRING" id="679926.Mpet_0637"/>
<feature type="transmembrane region" description="Helical" evidence="11">
    <location>
        <begin position="175"/>
        <end position="194"/>
    </location>
</feature>
<dbReference type="Pfam" id="PF01032">
    <property type="entry name" value="FecCD"/>
    <property type="match status" value="1"/>
</dbReference>
<evidence type="ECO:0000256" key="1">
    <source>
        <dbReference type="ARBA" id="ARBA00004651"/>
    </source>
</evidence>
<dbReference type="HOGENOM" id="CLU_013016_0_2_2"/>
<comment type="subunit">
    <text evidence="9">The complex is composed of two ATP-binding proteins (BtuD), two transmembrane proteins (BtuC) and a solute-binding protein (BtuF).</text>
</comment>
<dbReference type="KEGG" id="mpi:Mpet_0637"/>
<evidence type="ECO:0000256" key="5">
    <source>
        <dbReference type="ARBA" id="ARBA00022692"/>
    </source>
</evidence>
<dbReference type="InterPro" id="IPR037294">
    <property type="entry name" value="ABC_BtuC-like"/>
</dbReference>
<dbReference type="GO" id="GO:0005886">
    <property type="term" value="C:plasma membrane"/>
    <property type="evidence" value="ECO:0007669"/>
    <property type="project" value="UniProtKB-SubCell"/>
</dbReference>
<dbReference type="EMBL" id="CP002117">
    <property type="protein sequence ID" value="ADN35411.1"/>
    <property type="molecule type" value="Genomic_DNA"/>
</dbReference>
<dbReference type="InterPro" id="IPR000522">
    <property type="entry name" value="ABC_transptr_permease_BtuC"/>
</dbReference>
<dbReference type="FunFam" id="1.10.3470.10:FF:000001">
    <property type="entry name" value="Vitamin B12 ABC transporter permease BtuC"/>
    <property type="match status" value="1"/>
</dbReference>
<feature type="transmembrane region" description="Helical" evidence="11">
    <location>
        <begin position="28"/>
        <end position="51"/>
    </location>
</feature>
<keyword evidence="13" id="KW-1185">Reference proteome</keyword>
<gene>
    <name evidence="12" type="ordered locus">Mpet_0637</name>
</gene>
<feature type="transmembrane region" description="Helical" evidence="11">
    <location>
        <begin position="363"/>
        <end position="383"/>
    </location>
</feature>
<feature type="transmembrane region" description="Helical" evidence="11">
    <location>
        <begin position="247"/>
        <end position="266"/>
    </location>
</feature>
<reference evidence="12 13" key="1">
    <citation type="journal article" date="2010" name="Stand. Genomic Sci.">
        <title>Complete genome sequence of Methanoplanus petrolearius type strain (SEBR 4847).</title>
        <authorList>
            <person name="Brambilla E."/>
            <person name="Djao O.D."/>
            <person name="Daligault H."/>
            <person name="Lapidus A."/>
            <person name="Lucas S."/>
            <person name="Hammon N."/>
            <person name="Nolan M."/>
            <person name="Tice H."/>
            <person name="Cheng J.F."/>
            <person name="Han C."/>
            <person name="Tapia R."/>
            <person name="Goodwin L."/>
            <person name="Pitluck S."/>
            <person name="Liolios K."/>
            <person name="Ivanova N."/>
            <person name="Mavromatis K."/>
            <person name="Mikhailova N."/>
            <person name="Pati A."/>
            <person name="Chen A."/>
            <person name="Palaniappan K."/>
            <person name="Land M."/>
            <person name="Hauser L."/>
            <person name="Chang Y.J."/>
            <person name="Jeffries C.D."/>
            <person name="Rohde M."/>
            <person name="Spring S."/>
            <person name="Sikorski J."/>
            <person name="Goker M."/>
            <person name="Woyke T."/>
            <person name="Bristow J."/>
            <person name="Eisen J.A."/>
            <person name="Markowitz V."/>
            <person name="Hugenholtz P."/>
            <person name="Kyrpides N.C."/>
            <person name="Klenk H.P."/>
        </authorList>
    </citation>
    <scope>NUCLEOTIDE SEQUENCE [LARGE SCALE GENOMIC DNA]</scope>
    <source>
        <strain evidence="13">DSM 11571 / OCM 486 / SEBR 4847</strain>
    </source>
</reference>
<feature type="transmembrane region" description="Helical" evidence="11">
    <location>
        <begin position="145"/>
        <end position="169"/>
    </location>
</feature>
<protein>
    <recommendedName>
        <fullName evidence="10">Cobalamin import system permease protein BtuC</fullName>
    </recommendedName>
</protein>
<sequence length="391" mass="42202">MTEIYGITVIPENETVHSLYKTGSNKRILLISGLAILVVISAIVALCMGTVNLTITDTLLAVGHSCAVSTQDFLHNYLPSIASVYDSIPITIPQPENSQAELIIVGFRLPRILLAIVTGMCLAIAGAVMQGLLRNPLVSPFTLGMSSAASFGAAIAIVLNLGAFMSAYLFMASDLAIVLMAFLFGWASIFLVYYFGRSVISSQTTLILAGVVLGYLFSAAIMFLKYISNDEKLREITLWLMGGMWGASWQAIIILIPITIVCFLILERMAWDLNTLSAGDEVAKNLGINVEKIRLKGLLVSTFAASSCLAFTGIIGFIGLMGPHICRMIIGNDHRYLIPCAALTGAVILLISDTIARTIMSPVELPVGIIMYVIGGIFFMFLLKALRRGIY</sequence>
<evidence type="ECO:0000256" key="8">
    <source>
        <dbReference type="ARBA" id="ARBA00053891"/>
    </source>
</evidence>
<evidence type="ECO:0000256" key="2">
    <source>
        <dbReference type="ARBA" id="ARBA00007935"/>
    </source>
</evidence>
<evidence type="ECO:0000256" key="11">
    <source>
        <dbReference type="SAM" id="Phobius"/>
    </source>
</evidence>
<feature type="transmembrane region" description="Helical" evidence="11">
    <location>
        <begin position="298"/>
        <end position="322"/>
    </location>
</feature>
<keyword evidence="4" id="KW-1003">Cell membrane</keyword>
<evidence type="ECO:0000256" key="7">
    <source>
        <dbReference type="ARBA" id="ARBA00023136"/>
    </source>
</evidence>
<keyword evidence="3" id="KW-0813">Transport</keyword>
<evidence type="ECO:0000256" key="4">
    <source>
        <dbReference type="ARBA" id="ARBA00022475"/>
    </source>
</evidence>
<feature type="transmembrane region" description="Helical" evidence="11">
    <location>
        <begin position="334"/>
        <end position="351"/>
    </location>
</feature>
<dbReference type="PANTHER" id="PTHR30472:SF25">
    <property type="entry name" value="ABC TRANSPORTER PERMEASE PROTEIN MJ0876-RELATED"/>
    <property type="match status" value="1"/>
</dbReference>
<accession>E1RI26</accession>
<evidence type="ECO:0000256" key="9">
    <source>
        <dbReference type="ARBA" id="ARBA00064420"/>
    </source>
</evidence>
<dbReference type="GO" id="GO:0033214">
    <property type="term" value="P:siderophore-iron import into cell"/>
    <property type="evidence" value="ECO:0007669"/>
    <property type="project" value="TreeGrafter"/>
</dbReference>
<dbReference type="RefSeq" id="WP_013328589.1">
    <property type="nucleotide sequence ID" value="NC_014507.1"/>
</dbReference>
<organism evidence="12 13">
    <name type="scientific">Methanolacinia petrolearia (strain DSM 11571 / OCM 486 / SEBR 4847)</name>
    <name type="common">Methanoplanus petrolearius</name>
    <dbReference type="NCBI Taxonomy" id="679926"/>
    <lineage>
        <taxon>Archaea</taxon>
        <taxon>Methanobacteriati</taxon>
        <taxon>Methanobacteriota</taxon>
        <taxon>Stenosarchaea group</taxon>
        <taxon>Methanomicrobia</taxon>
        <taxon>Methanomicrobiales</taxon>
        <taxon>Methanomicrobiaceae</taxon>
        <taxon>Methanolacinia</taxon>
    </lineage>
</organism>
<dbReference type="Gene3D" id="1.10.3470.10">
    <property type="entry name" value="ABC transporter involved in vitamin B12 uptake, BtuC"/>
    <property type="match status" value="1"/>
</dbReference>
<feature type="transmembrane region" description="Helical" evidence="11">
    <location>
        <begin position="206"/>
        <end position="227"/>
    </location>
</feature>
<comment type="similarity">
    <text evidence="2">Belongs to the binding-protein-dependent transport system permease family. FecCD subfamily.</text>
</comment>
<evidence type="ECO:0000313" key="12">
    <source>
        <dbReference type="EMBL" id="ADN35411.1"/>
    </source>
</evidence>
<dbReference type="SUPFAM" id="SSF81345">
    <property type="entry name" value="ABC transporter involved in vitamin B12 uptake, BtuC"/>
    <property type="match status" value="1"/>
</dbReference>
<dbReference type="PANTHER" id="PTHR30472">
    <property type="entry name" value="FERRIC ENTEROBACTIN TRANSPORT SYSTEM PERMEASE PROTEIN"/>
    <property type="match status" value="1"/>
</dbReference>
<dbReference type="eggNOG" id="arCOG01007">
    <property type="taxonomic scope" value="Archaea"/>
</dbReference>
<dbReference type="GeneID" id="9743086"/>